<evidence type="ECO:0000256" key="2">
    <source>
        <dbReference type="ARBA" id="ARBA00005179"/>
    </source>
</evidence>
<dbReference type="InterPro" id="IPR050121">
    <property type="entry name" value="Cytochrome_P450_monoxygenase"/>
</dbReference>
<dbReference type="GO" id="GO:0020037">
    <property type="term" value="F:heme binding"/>
    <property type="evidence" value="ECO:0007669"/>
    <property type="project" value="InterPro"/>
</dbReference>
<dbReference type="Proteomes" id="UP000194127">
    <property type="component" value="Unassembled WGS sequence"/>
</dbReference>
<keyword evidence="6 10" id="KW-0560">Oxidoreductase</keyword>
<name>A0A1X6MTV1_9APHY</name>
<keyword evidence="8 10" id="KW-0503">Monooxygenase</keyword>
<sequence>MAVLIGQFVGTRRSELAGNHEADDATGHDILTRLIYASQLEGDKGLTDSELVRLAHLTTLTADFYMTTGHTLSATLALLALHNEEQDMAVKNILDILRDGRDPTFDDYPKLERVRACFQEAARMFPSTNLVTRDTAEAVVLSLPHTNGSEPLVVPPGVRILIDMIGIHYDEERFPDPERFDPSRWLGVPERDLTFFGIGPRACLARKFALTEVVLVLTMLLRDWKSVPTSSARTLGACGCTLATYGSPSSVAIASPTSAISPFVCGADAERKDRCGGGHHADLLTRGSVPEPQLSRVIRTNSVDLVLATAQHYQMRKVEFSLPRPGPNQDQLPPVKDCPFPTTVGIVGGGVAGLYAALILQDFEEYGYTCQVLEAEEAHIGGRLWTYQFPNGDPAVDFYDRGAMRFPETKFTERVFHLFSKLGIEKGGLLQPFIFSVPENNILYFNGRCMTAQAYTQTAEEDPFDIGLRDKKDKYIKKAFGPFKDEFKKNFDKGWDKLMQFDSYSTRTYMRFELGWDDSVGFVSHYQSFL</sequence>
<evidence type="ECO:0000256" key="8">
    <source>
        <dbReference type="ARBA" id="ARBA00023033"/>
    </source>
</evidence>
<feature type="binding site" description="axial binding residue" evidence="9">
    <location>
        <position position="203"/>
    </location>
    <ligand>
        <name>heme</name>
        <dbReference type="ChEBI" id="CHEBI:30413"/>
    </ligand>
    <ligandPart>
        <name>Fe</name>
        <dbReference type="ChEBI" id="CHEBI:18248"/>
    </ligandPart>
</feature>
<dbReference type="Gene3D" id="1.10.630.10">
    <property type="entry name" value="Cytochrome P450"/>
    <property type="match status" value="1"/>
</dbReference>
<evidence type="ECO:0000256" key="10">
    <source>
        <dbReference type="RuleBase" id="RU000461"/>
    </source>
</evidence>
<dbReference type="PANTHER" id="PTHR24305">
    <property type="entry name" value="CYTOCHROME P450"/>
    <property type="match status" value="1"/>
</dbReference>
<comment type="similarity">
    <text evidence="3 10">Belongs to the cytochrome P450 family.</text>
</comment>
<evidence type="ECO:0000256" key="6">
    <source>
        <dbReference type="ARBA" id="ARBA00023002"/>
    </source>
</evidence>
<evidence type="ECO:0000256" key="9">
    <source>
        <dbReference type="PIRSR" id="PIRSR602401-1"/>
    </source>
</evidence>
<dbReference type="Pfam" id="PF00067">
    <property type="entry name" value="p450"/>
    <property type="match status" value="1"/>
</dbReference>
<evidence type="ECO:0000259" key="11">
    <source>
        <dbReference type="Pfam" id="PF01593"/>
    </source>
</evidence>
<dbReference type="InterPro" id="IPR001128">
    <property type="entry name" value="Cyt_P450"/>
</dbReference>
<dbReference type="GO" id="GO:0016705">
    <property type="term" value="F:oxidoreductase activity, acting on paired donors, with incorporation or reduction of molecular oxygen"/>
    <property type="evidence" value="ECO:0007669"/>
    <property type="project" value="InterPro"/>
</dbReference>
<evidence type="ECO:0000256" key="7">
    <source>
        <dbReference type="ARBA" id="ARBA00023004"/>
    </source>
</evidence>
<keyword evidence="5 9" id="KW-0479">Metal-binding</keyword>
<dbReference type="GO" id="GO:0005506">
    <property type="term" value="F:iron ion binding"/>
    <property type="evidence" value="ECO:0007669"/>
    <property type="project" value="InterPro"/>
</dbReference>
<dbReference type="InterPro" id="IPR036396">
    <property type="entry name" value="Cyt_P450_sf"/>
</dbReference>
<feature type="domain" description="Amine oxidase" evidence="11">
    <location>
        <begin position="351"/>
        <end position="500"/>
    </location>
</feature>
<dbReference type="PANTHER" id="PTHR24305:SF166">
    <property type="entry name" value="CYTOCHROME P450 12A4, MITOCHONDRIAL-RELATED"/>
    <property type="match status" value="1"/>
</dbReference>
<dbReference type="PROSITE" id="PS00086">
    <property type="entry name" value="CYTOCHROME_P450"/>
    <property type="match status" value="1"/>
</dbReference>
<dbReference type="EMBL" id="KZ110601">
    <property type="protein sequence ID" value="OSX59652.1"/>
    <property type="molecule type" value="Genomic_DNA"/>
</dbReference>
<dbReference type="STRING" id="670580.A0A1X6MTV1"/>
<dbReference type="SUPFAM" id="SSF51905">
    <property type="entry name" value="FAD/NAD(P)-binding domain"/>
    <property type="match status" value="1"/>
</dbReference>
<dbReference type="AlphaFoldDB" id="A0A1X6MTV1"/>
<organism evidence="12 13">
    <name type="scientific">Postia placenta MAD-698-R-SB12</name>
    <dbReference type="NCBI Taxonomy" id="670580"/>
    <lineage>
        <taxon>Eukaryota</taxon>
        <taxon>Fungi</taxon>
        <taxon>Dikarya</taxon>
        <taxon>Basidiomycota</taxon>
        <taxon>Agaricomycotina</taxon>
        <taxon>Agaricomycetes</taxon>
        <taxon>Polyporales</taxon>
        <taxon>Adustoporiaceae</taxon>
        <taxon>Rhodonia</taxon>
    </lineage>
</organism>
<evidence type="ECO:0000256" key="3">
    <source>
        <dbReference type="ARBA" id="ARBA00010617"/>
    </source>
</evidence>
<accession>A0A1X6MTV1</accession>
<dbReference type="OrthoDB" id="1470350at2759"/>
<dbReference type="RefSeq" id="XP_024336446.1">
    <property type="nucleotide sequence ID" value="XM_024486256.1"/>
</dbReference>
<proteinExistence type="inferred from homology"/>
<evidence type="ECO:0000256" key="4">
    <source>
        <dbReference type="ARBA" id="ARBA00022617"/>
    </source>
</evidence>
<dbReference type="InterPro" id="IPR002937">
    <property type="entry name" value="Amino_oxidase"/>
</dbReference>
<evidence type="ECO:0000256" key="5">
    <source>
        <dbReference type="ARBA" id="ARBA00022723"/>
    </source>
</evidence>
<dbReference type="InterPro" id="IPR036188">
    <property type="entry name" value="FAD/NAD-bd_sf"/>
</dbReference>
<dbReference type="SUPFAM" id="SSF48264">
    <property type="entry name" value="Cytochrome P450"/>
    <property type="match status" value="1"/>
</dbReference>
<dbReference type="Pfam" id="PF01593">
    <property type="entry name" value="Amino_oxidase"/>
    <property type="match status" value="1"/>
</dbReference>
<evidence type="ECO:0000256" key="1">
    <source>
        <dbReference type="ARBA" id="ARBA00001971"/>
    </source>
</evidence>
<comment type="pathway">
    <text evidence="2">Secondary metabolite biosynthesis.</text>
</comment>
<gene>
    <name evidence="12" type="ORF">POSPLADRAFT_1149050</name>
</gene>
<keyword evidence="4 9" id="KW-0349">Heme</keyword>
<reference evidence="12 13" key="1">
    <citation type="submission" date="2017-04" db="EMBL/GenBank/DDBJ databases">
        <title>Genome Sequence of the Model Brown-Rot Fungus Postia placenta SB12.</title>
        <authorList>
            <consortium name="DOE Joint Genome Institute"/>
            <person name="Gaskell J."/>
            <person name="Kersten P."/>
            <person name="Larrondo L.F."/>
            <person name="Canessa P."/>
            <person name="Martinez D."/>
            <person name="Hibbett D."/>
            <person name="Schmoll M."/>
            <person name="Kubicek C.P."/>
            <person name="Martinez A.T."/>
            <person name="Yadav J."/>
            <person name="Master E."/>
            <person name="Magnuson J.K."/>
            <person name="James T."/>
            <person name="Yaver D."/>
            <person name="Berka R."/>
            <person name="Labutti K."/>
            <person name="Lipzen A."/>
            <person name="Aerts A."/>
            <person name="Barry K."/>
            <person name="Henrissat B."/>
            <person name="Blanchette R."/>
            <person name="Grigoriev I."/>
            <person name="Cullen D."/>
        </authorList>
    </citation>
    <scope>NUCLEOTIDE SEQUENCE [LARGE SCALE GENOMIC DNA]</scope>
    <source>
        <strain evidence="12 13">MAD-698-R-SB12</strain>
    </source>
</reference>
<evidence type="ECO:0000313" key="12">
    <source>
        <dbReference type="EMBL" id="OSX59652.1"/>
    </source>
</evidence>
<keyword evidence="13" id="KW-1185">Reference proteome</keyword>
<dbReference type="GO" id="GO:0004497">
    <property type="term" value="F:monooxygenase activity"/>
    <property type="evidence" value="ECO:0007669"/>
    <property type="project" value="UniProtKB-KW"/>
</dbReference>
<comment type="cofactor">
    <cofactor evidence="1 9">
        <name>heme</name>
        <dbReference type="ChEBI" id="CHEBI:30413"/>
    </cofactor>
</comment>
<dbReference type="PRINTS" id="PR00463">
    <property type="entry name" value="EP450I"/>
</dbReference>
<keyword evidence="7 9" id="KW-0408">Iron</keyword>
<dbReference type="InterPro" id="IPR002401">
    <property type="entry name" value="Cyt_P450_E_grp-I"/>
</dbReference>
<evidence type="ECO:0000313" key="13">
    <source>
        <dbReference type="Proteomes" id="UP000194127"/>
    </source>
</evidence>
<protein>
    <recommendedName>
        <fullName evidence="11">Amine oxidase domain-containing protein</fullName>
    </recommendedName>
</protein>
<dbReference type="Gene3D" id="3.50.50.60">
    <property type="entry name" value="FAD/NAD(P)-binding domain"/>
    <property type="match status" value="1"/>
</dbReference>
<dbReference type="InterPro" id="IPR017972">
    <property type="entry name" value="Cyt_P450_CS"/>
</dbReference>
<dbReference type="GeneID" id="36331205"/>